<dbReference type="InterPro" id="IPR045180">
    <property type="entry name" value="La_dom_prot"/>
</dbReference>
<dbReference type="InterPro" id="IPR036388">
    <property type="entry name" value="WH-like_DNA-bd_sf"/>
</dbReference>
<name>A0A9W8B9M4_9FUNG</name>
<dbReference type="PROSITE" id="PS50961">
    <property type="entry name" value="HTH_LA"/>
    <property type="match status" value="1"/>
</dbReference>
<dbReference type="AlphaFoldDB" id="A0A9W8B9M4"/>
<feature type="compositionally biased region" description="Pro residues" evidence="3">
    <location>
        <begin position="42"/>
        <end position="56"/>
    </location>
</feature>
<feature type="compositionally biased region" description="Basic residues" evidence="3">
    <location>
        <begin position="692"/>
        <end position="701"/>
    </location>
</feature>
<dbReference type="InterPro" id="IPR006607">
    <property type="entry name" value="DM15"/>
</dbReference>
<feature type="compositionally biased region" description="Basic and acidic residues" evidence="3">
    <location>
        <begin position="202"/>
        <end position="216"/>
    </location>
</feature>
<dbReference type="CDD" id="cd07323">
    <property type="entry name" value="LAM"/>
    <property type="match status" value="1"/>
</dbReference>
<feature type="compositionally biased region" description="Pro residues" evidence="3">
    <location>
        <begin position="309"/>
        <end position="319"/>
    </location>
</feature>
<feature type="compositionally biased region" description="Polar residues" evidence="3">
    <location>
        <begin position="217"/>
        <end position="242"/>
    </location>
</feature>
<feature type="compositionally biased region" description="Polar residues" evidence="3">
    <location>
        <begin position="414"/>
        <end position="435"/>
    </location>
</feature>
<evidence type="ECO:0000259" key="4">
    <source>
        <dbReference type="PROSITE" id="PS50961"/>
    </source>
</evidence>
<dbReference type="OrthoDB" id="340227at2759"/>
<keyword evidence="1 2" id="KW-0694">RNA-binding</keyword>
<feature type="domain" description="HTH La-type RNA-binding" evidence="4">
    <location>
        <begin position="323"/>
        <end position="412"/>
    </location>
</feature>
<dbReference type="PANTHER" id="PTHR22792">
    <property type="entry name" value="LUPUS LA PROTEIN-RELATED"/>
    <property type="match status" value="1"/>
</dbReference>
<evidence type="ECO:0000256" key="3">
    <source>
        <dbReference type="SAM" id="MobiDB-lite"/>
    </source>
</evidence>
<feature type="region of interest" description="Disordered" evidence="3">
    <location>
        <begin position="962"/>
        <end position="982"/>
    </location>
</feature>
<dbReference type="EMBL" id="JANBQB010000081">
    <property type="protein sequence ID" value="KAJ1982702.1"/>
    <property type="molecule type" value="Genomic_DNA"/>
</dbReference>
<accession>A0A9W8B9M4</accession>
<dbReference type="Proteomes" id="UP001151582">
    <property type="component" value="Unassembled WGS sequence"/>
</dbReference>
<dbReference type="SMART" id="SM00684">
    <property type="entry name" value="DM15"/>
    <property type="match status" value="3"/>
</dbReference>
<evidence type="ECO:0000256" key="2">
    <source>
        <dbReference type="PROSITE-ProRule" id="PRU00332"/>
    </source>
</evidence>
<dbReference type="Pfam" id="PF21071">
    <property type="entry name" value="LARP1_HEAT"/>
    <property type="match status" value="1"/>
</dbReference>
<dbReference type="Pfam" id="PF05383">
    <property type="entry name" value="La"/>
    <property type="match status" value="1"/>
</dbReference>
<dbReference type="PANTHER" id="PTHR22792:SF132">
    <property type="entry name" value="LA-RELATED PROTEIN 1"/>
    <property type="match status" value="1"/>
</dbReference>
<comment type="caution">
    <text evidence="5">The sequence shown here is derived from an EMBL/GenBank/DDBJ whole genome shotgun (WGS) entry which is preliminary data.</text>
</comment>
<feature type="compositionally biased region" description="Polar residues" evidence="3">
    <location>
        <begin position="108"/>
        <end position="126"/>
    </location>
</feature>
<keyword evidence="6" id="KW-1185">Reference proteome</keyword>
<dbReference type="GO" id="GO:0005737">
    <property type="term" value="C:cytoplasm"/>
    <property type="evidence" value="ECO:0007669"/>
    <property type="project" value="UniProtKB-ARBA"/>
</dbReference>
<dbReference type="InterPro" id="IPR006630">
    <property type="entry name" value="La_HTH"/>
</dbReference>
<reference evidence="5" key="1">
    <citation type="submission" date="2022-07" db="EMBL/GenBank/DDBJ databases">
        <title>Phylogenomic reconstructions and comparative analyses of Kickxellomycotina fungi.</title>
        <authorList>
            <person name="Reynolds N.K."/>
            <person name="Stajich J.E."/>
            <person name="Barry K."/>
            <person name="Grigoriev I.V."/>
            <person name="Crous P."/>
            <person name="Smith M.E."/>
        </authorList>
    </citation>
    <scope>NUCLEOTIDE SEQUENCE</scope>
    <source>
        <strain evidence="5">RSA 567</strain>
    </source>
</reference>
<evidence type="ECO:0000313" key="5">
    <source>
        <dbReference type="EMBL" id="KAJ1982702.1"/>
    </source>
</evidence>
<dbReference type="SUPFAM" id="SSF46785">
    <property type="entry name" value="Winged helix' DNA-binding domain"/>
    <property type="match status" value="1"/>
</dbReference>
<dbReference type="Gene3D" id="1.10.10.10">
    <property type="entry name" value="Winged helix-like DNA-binding domain superfamily/Winged helix DNA-binding domain"/>
    <property type="match status" value="1"/>
</dbReference>
<organism evidence="5 6">
    <name type="scientific">Dimargaris verticillata</name>
    <dbReference type="NCBI Taxonomy" id="2761393"/>
    <lineage>
        <taxon>Eukaryota</taxon>
        <taxon>Fungi</taxon>
        <taxon>Fungi incertae sedis</taxon>
        <taxon>Zoopagomycota</taxon>
        <taxon>Kickxellomycotina</taxon>
        <taxon>Dimargaritomycetes</taxon>
        <taxon>Dimargaritales</taxon>
        <taxon>Dimargaritaceae</taxon>
        <taxon>Dimargaris</taxon>
    </lineage>
</organism>
<feature type="region of interest" description="Disordered" evidence="3">
    <location>
        <begin position="1"/>
        <end position="324"/>
    </location>
</feature>
<gene>
    <name evidence="5" type="ORF">H4R34_001610</name>
</gene>
<feature type="region of interest" description="Disordered" evidence="3">
    <location>
        <begin position="670"/>
        <end position="717"/>
    </location>
</feature>
<feature type="compositionally biased region" description="Polar residues" evidence="3">
    <location>
        <begin position="756"/>
        <end position="769"/>
    </location>
</feature>
<dbReference type="SMART" id="SM00715">
    <property type="entry name" value="LA"/>
    <property type="match status" value="1"/>
</dbReference>
<feature type="region of interest" description="Disordered" evidence="3">
    <location>
        <begin position="756"/>
        <end position="777"/>
    </location>
</feature>
<protein>
    <recommendedName>
        <fullName evidence="4">HTH La-type RNA-binding domain-containing protein</fullName>
    </recommendedName>
</protein>
<feature type="compositionally biased region" description="Low complexity" evidence="3">
    <location>
        <begin position="501"/>
        <end position="518"/>
    </location>
</feature>
<evidence type="ECO:0000256" key="1">
    <source>
        <dbReference type="ARBA" id="ARBA00022884"/>
    </source>
</evidence>
<dbReference type="GO" id="GO:0048255">
    <property type="term" value="P:mRNA stabilization"/>
    <property type="evidence" value="ECO:0007669"/>
    <property type="project" value="InterPro"/>
</dbReference>
<feature type="compositionally biased region" description="Basic residues" evidence="3">
    <location>
        <begin position="557"/>
        <end position="567"/>
    </location>
</feature>
<evidence type="ECO:0000313" key="6">
    <source>
        <dbReference type="Proteomes" id="UP001151582"/>
    </source>
</evidence>
<feature type="compositionally biased region" description="Polar residues" evidence="3">
    <location>
        <begin position="253"/>
        <end position="263"/>
    </location>
</feature>
<sequence>MPLNAPAAKPSSPKGMANVAAQLASVSLDSRPKDPKAADPAAPKPPTTLPPAPVPDVNPWSAQKPVTTAPLGSAESSTTKGSAQPLPETRAAPAPLKDLTAWPAPADTSLSPKTSGSPVTPTAQNPSAGKGKSDAKKTKGKWVPFEAEITHKRHEGLSDTTSRRSGRRGANKSARNGPAVDRTPGRAKAGPRSGITTTSGKDQPDDQASRATKSRDASTGPTQVSNAPGRSKARTAQSSRRPSNADGADQASKPDTNGGSVSDSKGARPARGAPRENSNHSQPRNRVPNQRGRSFRSYRTNAHQRRPRVPPTNVPPPLPSTEGVDTTTLQEFVRNQVEFYFSVENLVKDVFFRSQMNEQGFVPLSLIAGFNRVKALTADTTALRAALVESNEVELVGEGIRKRTDWQRWLLNTEAPSPTTLAPPTELTSPTTATHSPEKSQPIATPSTVLPPPGQRLAPPHLAASHQRPPLNPKFGPKGVAGPTLALGEYRISSRRWSGMRQRGQLGISRSRSGSRQRVPSNPRSSAGRKPSMQGDIFQFDDEDDDDENDPDWVPRSARKNTVRRPRSSVQPNDSDFSEGGDQFAMDSDFSDDYYDEDEDDIDDDTVAALLLVTERRRDRSHAPFDRKAMNDDMAQLISEGLYHYERDLRAGRHALPKPVSKVETITEEEFRKRHHQGASEADTLADGKLTRPGRKSKRRPAPQFIPVKGGSRRMSQSIPSHEAADSVFRPASYTAREHDAQVHVGWLVGQHSSRVADSPSTSFTQPSSVGGARHGMAGSYDSQYGQSFGTSFDAMAHSFPAFEHPSHELLRENGFVQHKYHRYHARAVRERKRLGAGQSQEMNTLFRFWSHFLRENFNRRMYDEFKQLAIEDSHAKYRYGLECLFRFFSYGLEKKFRRDLYDDFQTLTLQDHQDGYLYGLEKFWAYQYYRQDKNTRELAVKPELAAILTQFTTLEDFKKLKSKSSGGPATGSLAKTPVVTN</sequence>
<feature type="compositionally biased region" description="Acidic residues" evidence="3">
    <location>
        <begin position="589"/>
        <end position="601"/>
    </location>
</feature>
<feature type="compositionally biased region" description="Acidic residues" evidence="3">
    <location>
        <begin position="539"/>
        <end position="551"/>
    </location>
</feature>
<dbReference type="GO" id="GO:0000339">
    <property type="term" value="F:RNA cap binding"/>
    <property type="evidence" value="ECO:0007669"/>
    <property type="project" value="InterPro"/>
</dbReference>
<proteinExistence type="predicted"/>
<feature type="region of interest" description="Disordered" evidence="3">
    <location>
        <begin position="414"/>
        <end position="482"/>
    </location>
</feature>
<feature type="region of interest" description="Disordered" evidence="3">
    <location>
        <begin position="496"/>
        <end position="601"/>
    </location>
</feature>
<dbReference type="InterPro" id="IPR036390">
    <property type="entry name" value="WH_DNA-bd_sf"/>
</dbReference>
<feature type="compositionally biased region" description="Polar residues" evidence="3">
    <location>
        <begin position="279"/>
        <end position="301"/>
    </location>
</feature>